<dbReference type="GO" id="GO:0004372">
    <property type="term" value="F:glycine hydroxymethyltransferase activity"/>
    <property type="evidence" value="ECO:0007669"/>
    <property type="project" value="InterPro"/>
</dbReference>
<evidence type="ECO:0000256" key="1">
    <source>
        <dbReference type="ARBA" id="ARBA00001933"/>
    </source>
</evidence>
<dbReference type="AlphaFoldDB" id="A0A1F7RZZ2"/>
<keyword evidence="5 6" id="KW-0663">Pyridoxal phosphate</keyword>
<dbReference type="Gene3D" id="3.40.640.10">
    <property type="entry name" value="Type I PLP-dependent aspartate aminotransferase-like (Major domain)"/>
    <property type="match status" value="1"/>
</dbReference>
<dbReference type="GO" id="GO:0035999">
    <property type="term" value="P:tetrahydrofolate interconversion"/>
    <property type="evidence" value="ECO:0007669"/>
    <property type="project" value="InterPro"/>
</dbReference>
<sequence>MFEKEVIAVEDLTSKQNNWRQHCINLIASENVMSNRARRLLNSDFTHRYAEGHPGKRYYEGTKFIDIIETNVKEHLRQLFNCKQTEVRTISGTNANDAVFNSIVPRNALCYVSSIPQGGHISHQRIGALGKYTKNIKHLPVTKDGFHIDIEKTKDVINSESPALIVFSKSMILFPEPVKELANICREKGTRVLYDGAHVLGLIAGGCFQKPLEDGAEFITASTHKTFFGPQRGIILSNLADKEWHKIDKSAFPGSTSNHHLNTLPPLLISTLEMREFGNIYANDVITNAKHLASSLHKLGFKVQCADFGYTESHQVVVDVRDYGGGGTVAKVLCENDIITNSNLLPFDGTENLSNPSGIRLGVQEMTRLGMKKNEMEEIARMIKETVIDKKTVKDAVNHFREKFQTVHYSFDNYSEGKTTKDNVNHLKFAPLR</sequence>
<organism evidence="8 9">
    <name type="scientific">Candidatus Schekmanbacteria bacterium RBG_16_38_10</name>
    <dbReference type="NCBI Taxonomy" id="1817879"/>
    <lineage>
        <taxon>Bacteria</taxon>
        <taxon>Candidatus Schekmaniibacteriota</taxon>
    </lineage>
</organism>
<evidence type="ECO:0000313" key="9">
    <source>
        <dbReference type="Proteomes" id="UP000178797"/>
    </source>
</evidence>
<reference evidence="8 9" key="1">
    <citation type="journal article" date="2016" name="Nat. Commun.">
        <title>Thousands of microbial genomes shed light on interconnected biogeochemical processes in an aquifer system.</title>
        <authorList>
            <person name="Anantharaman K."/>
            <person name="Brown C.T."/>
            <person name="Hug L.A."/>
            <person name="Sharon I."/>
            <person name="Castelle C.J."/>
            <person name="Probst A.J."/>
            <person name="Thomas B.C."/>
            <person name="Singh A."/>
            <person name="Wilkins M.J."/>
            <person name="Karaoz U."/>
            <person name="Brodie E.L."/>
            <person name="Williams K.H."/>
            <person name="Hubbard S.S."/>
            <person name="Banfield J.F."/>
        </authorList>
    </citation>
    <scope>NUCLEOTIDE SEQUENCE [LARGE SCALE GENOMIC DNA]</scope>
</reference>
<dbReference type="PANTHER" id="PTHR11680">
    <property type="entry name" value="SERINE HYDROXYMETHYLTRANSFERASE"/>
    <property type="match status" value="1"/>
</dbReference>
<dbReference type="Pfam" id="PF00464">
    <property type="entry name" value="SHMT"/>
    <property type="match status" value="1"/>
</dbReference>
<dbReference type="InterPro" id="IPR039429">
    <property type="entry name" value="SHMT-like_dom"/>
</dbReference>
<dbReference type="GO" id="GO:0019264">
    <property type="term" value="P:glycine biosynthetic process from serine"/>
    <property type="evidence" value="ECO:0007669"/>
    <property type="project" value="InterPro"/>
</dbReference>
<evidence type="ECO:0000256" key="6">
    <source>
        <dbReference type="PIRSR" id="PIRSR000412-50"/>
    </source>
</evidence>
<dbReference type="InterPro" id="IPR019798">
    <property type="entry name" value="Ser_HO-MeTrfase_PLP_BS"/>
</dbReference>
<dbReference type="NCBIfam" id="NF000586">
    <property type="entry name" value="PRK00011.1"/>
    <property type="match status" value="1"/>
</dbReference>
<keyword evidence="3" id="KW-0554">One-carbon metabolism</keyword>
<dbReference type="InterPro" id="IPR015424">
    <property type="entry name" value="PyrdxlP-dep_Trfase"/>
</dbReference>
<proteinExistence type="inferred from homology"/>
<evidence type="ECO:0000313" key="8">
    <source>
        <dbReference type="EMBL" id="OGL47021.1"/>
    </source>
</evidence>
<dbReference type="GO" id="GO:0005737">
    <property type="term" value="C:cytoplasm"/>
    <property type="evidence" value="ECO:0007669"/>
    <property type="project" value="TreeGrafter"/>
</dbReference>
<feature type="modified residue" description="N6-(pyridoxal phosphate)lysine" evidence="6">
    <location>
        <position position="225"/>
    </location>
</feature>
<evidence type="ECO:0000256" key="4">
    <source>
        <dbReference type="ARBA" id="ARBA00022679"/>
    </source>
</evidence>
<comment type="caution">
    <text evidence="8">The sequence shown here is derived from an EMBL/GenBank/DDBJ whole genome shotgun (WGS) entry which is preliminary data.</text>
</comment>
<comment type="cofactor">
    <cofactor evidence="1 6">
        <name>pyridoxal 5'-phosphate</name>
        <dbReference type="ChEBI" id="CHEBI:597326"/>
    </cofactor>
</comment>
<evidence type="ECO:0000256" key="2">
    <source>
        <dbReference type="ARBA" id="ARBA00006376"/>
    </source>
</evidence>
<dbReference type="InterPro" id="IPR049943">
    <property type="entry name" value="Ser_HO-MeTrfase-like"/>
</dbReference>
<dbReference type="InterPro" id="IPR001085">
    <property type="entry name" value="Ser_HO-MeTrfase"/>
</dbReference>
<name>A0A1F7RZZ2_9BACT</name>
<gene>
    <name evidence="8" type="ORF">A2W05_02590</name>
</gene>
<evidence type="ECO:0000256" key="5">
    <source>
        <dbReference type="ARBA" id="ARBA00022898"/>
    </source>
</evidence>
<dbReference type="CDD" id="cd00378">
    <property type="entry name" value="SHMT"/>
    <property type="match status" value="1"/>
</dbReference>
<protein>
    <recommendedName>
        <fullName evidence="7">Serine hydroxymethyltransferase-like domain-containing protein</fullName>
    </recommendedName>
</protein>
<dbReference type="EMBL" id="MGDE01000061">
    <property type="protein sequence ID" value="OGL47021.1"/>
    <property type="molecule type" value="Genomic_DNA"/>
</dbReference>
<dbReference type="InterPro" id="IPR015421">
    <property type="entry name" value="PyrdxlP-dep_Trfase_major"/>
</dbReference>
<dbReference type="GO" id="GO:0030170">
    <property type="term" value="F:pyridoxal phosphate binding"/>
    <property type="evidence" value="ECO:0007669"/>
    <property type="project" value="InterPro"/>
</dbReference>
<evidence type="ECO:0000256" key="3">
    <source>
        <dbReference type="ARBA" id="ARBA00022563"/>
    </source>
</evidence>
<dbReference type="PANTHER" id="PTHR11680:SF35">
    <property type="entry name" value="SERINE HYDROXYMETHYLTRANSFERASE 1"/>
    <property type="match status" value="1"/>
</dbReference>
<accession>A0A1F7RZZ2</accession>
<dbReference type="SUPFAM" id="SSF53383">
    <property type="entry name" value="PLP-dependent transferases"/>
    <property type="match status" value="1"/>
</dbReference>
<evidence type="ECO:0000259" key="7">
    <source>
        <dbReference type="Pfam" id="PF00464"/>
    </source>
</evidence>
<keyword evidence="4" id="KW-0808">Transferase</keyword>
<dbReference type="PROSITE" id="PS00096">
    <property type="entry name" value="SHMT"/>
    <property type="match status" value="1"/>
</dbReference>
<dbReference type="InterPro" id="IPR015422">
    <property type="entry name" value="PyrdxlP-dep_Trfase_small"/>
</dbReference>
<dbReference type="Proteomes" id="UP000178797">
    <property type="component" value="Unassembled WGS sequence"/>
</dbReference>
<feature type="domain" description="Serine hydroxymethyltransferase-like" evidence="7">
    <location>
        <begin position="9"/>
        <end position="383"/>
    </location>
</feature>
<dbReference type="PIRSF" id="PIRSF000412">
    <property type="entry name" value="SHMT"/>
    <property type="match status" value="1"/>
</dbReference>
<comment type="similarity">
    <text evidence="2">Belongs to the SHMT family.</text>
</comment>
<dbReference type="Gene3D" id="3.90.1150.10">
    <property type="entry name" value="Aspartate Aminotransferase, domain 1"/>
    <property type="match status" value="1"/>
</dbReference>